<keyword evidence="2" id="KW-0479">Metal-binding</keyword>
<evidence type="ECO:0000313" key="7">
    <source>
        <dbReference type="Proteomes" id="UP000778970"/>
    </source>
</evidence>
<protein>
    <recommendedName>
        <fullName evidence="5">Rieske domain-containing protein</fullName>
    </recommendedName>
</protein>
<name>A0A934V1V4_9PROT</name>
<dbReference type="SUPFAM" id="SSF50022">
    <property type="entry name" value="ISP domain"/>
    <property type="match status" value="1"/>
</dbReference>
<keyword evidence="1" id="KW-0001">2Fe-2S</keyword>
<evidence type="ECO:0000313" key="6">
    <source>
        <dbReference type="EMBL" id="MBK1698384.1"/>
    </source>
</evidence>
<dbReference type="CDD" id="cd03528">
    <property type="entry name" value="Rieske_RO_ferredoxin"/>
    <property type="match status" value="1"/>
</dbReference>
<dbReference type="PROSITE" id="PS51296">
    <property type="entry name" value="RIESKE"/>
    <property type="match status" value="1"/>
</dbReference>
<keyword evidence="4" id="KW-0411">Iron-sulfur</keyword>
<proteinExistence type="predicted"/>
<comment type="caution">
    <text evidence="6">The sequence shown here is derived from an EMBL/GenBank/DDBJ whole genome shotgun (WGS) entry which is preliminary data.</text>
</comment>
<dbReference type="PANTHER" id="PTHR21496">
    <property type="entry name" value="FERREDOXIN-RELATED"/>
    <property type="match status" value="1"/>
</dbReference>
<dbReference type="EMBL" id="NRRE01000027">
    <property type="protein sequence ID" value="MBK1698384.1"/>
    <property type="molecule type" value="Genomic_DNA"/>
</dbReference>
<evidence type="ECO:0000256" key="3">
    <source>
        <dbReference type="ARBA" id="ARBA00023004"/>
    </source>
</evidence>
<dbReference type="InterPro" id="IPR036922">
    <property type="entry name" value="Rieske_2Fe-2S_sf"/>
</dbReference>
<organism evidence="6 7">
    <name type="scientific">Rhodovibrio salinarum</name>
    <dbReference type="NCBI Taxonomy" id="1087"/>
    <lineage>
        <taxon>Bacteria</taxon>
        <taxon>Pseudomonadati</taxon>
        <taxon>Pseudomonadota</taxon>
        <taxon>Alphaproteobacteria</taxon>
        <taxon>Rhodospirillales</taxon>
        <taxon>Rhodovibrionaceae</taxon>
        <taxon>Rhodovibrio</taxon>
    </lineage>
</organism>
<dbReference type="GO" id="GO:0051537">
    <property type="term" value="F:2 iron, 2 sulfur cluster binding"/>
    <property type="evidence" value="ECO:0007669"/>
    <property type="project" value="UniProtKB-KW"/>
</dbReference>
<evidence type="ECO:0000256" key="4">
    <source>
        <dbReference type="ARBA" id="ARBA00023014"/>
    </source>
</evidence>
<keyword evidence="7" id="KW-1185">Reference proteome</keyword>
<keyword evidence="3" id="KW-0408">Iron</keyword>
<dbReference type="GO" id="GO:0046872">
    <property type="term" value="F:metal ion binding"/>
    <property type="evidence" value="ECO:0007669"/>
    <property type="project" value="UniProtKB-KW"/>
</dbReference>
<gene>
    <name evidence="6" type="ORF">CKO21_14140</name>
</gene>
<dbReference type="Pfam" id="PF00355">
    <property type="entry name" value="Rieske"/>
    <property type="match status" value="1"/>
</dbReference>
<dbReference type="AlphaFoldDB" id="A0A934V1V4"/>
<dbReference type="InterPro" id="IPR017941">
    <property type="entry name" value="Rieske_2Fe-2S"/>
</dbReference>
<accession>A0A934V1V4</accession>
<dbReference type="Proteomes" id="UP000778970">
    <property type="component" value="Unassembled WGS sequence"/>
</dbReference>
<evidence type="ECO:0000259" key="5">
    <source>
        <dbReference type="PROSITE" id="PS51296"/>
    </source>
</evidence>
<dbReference type="Gene3D" id="2.102.10.10">
    <property type="entry name" value="Rieske [2Fe-2S] iron-sulphur domain"/>
    <property type="match status" value="1"/>
</dbReference>
<evidence type="ECO:0000256" key="2">
    <source>
        <dbReference type="ARBA" id="ARBA00022723"/>
    </source>
</evidence>
<reference evidence="6" key="2">
    <citation type="journal article" date="2020" name="Microorganisms">
        <title>Osmotic Adaptation and Compatible Solute Biosynthesis of Phototrophic Bacteria as Revealed from Genome Analyses.</title>
        <authorList>
            <person name="Imhoff J.F."/>
            <person name="Rahn T."/>
            <person name="Kunzel S."/>
            <person name="Keller A."/>
            <person name="Neulinger S.C."/>
        </authorList>
    </citation>
    <scope>NUCLEOTIDE SEQUENCE</scope>
    <source>
        <strain evidence="6">DSM 9154</strain>
    </source>
</reference>
<evidence type="ECO:0000256" key="1">
    <source>
        <dbReference type="ARBA" id="ARBA00022714"/>
    </source>
</evidence>
<feature type="domain" description="Rieske" evidence="5">
    <location>
        <begin position="40"/>
        <end position="135"/>
    </location>
</feature>
<sequence length="141" mass="15531">MLCSVSCQYADARAAVFHRQSSQTTNLKGTEMADDNLEWHAVVKASELEEQEPEHARIGDTLICVVKLDDGIFAINDVCSHEFAQLSEGFVEGEEIECPLHQATFNLKTGEATAPPADDPVETYPVKVESDQVYVGFKKQA</sequence>
<dbReference type="PANTHER" id="PTHR21496:SF23">
    <property type="entry name" value="3-PHENYLPROPIONATE_CINNAMIC ACID DIOXYGENASE FERREDOXIN SUBUNIT"/>
    <property type="match status" value="1"/>
</dbReference>
<reference evidence="6" key="1">
    <citation type="submission" date="2017-08" db="EMBL/GenBank/DDBJ databases">
        <authorList>
            <person name="Imhoff J.F."/>
            <person name="Rahn T."/>
            <person name="Kuenzel S."/>
            <person name="Neulinger S.C."/>
        </authorList>
    </citation>
    <scope>NUCLEOTIDE SEQUENCE</scope>
    <source>
        <strain evidence="6">DSM 9154</strain>
    </source>
</reference>